<protein>
    <recommendedName>
        <fullName evidence="3">F-box domain-containing protein</fullName>
    </recommendedName>
</protein>
<comment type="caution">
    <text evidence="1">The sequence shown here is derived from an EMBL/GenBank/DDBJ whole genome shotgun (WGS) entry which is preliminary data.</text>
</comment>
<sequence>MLSESPFASKLATNYWPEDVEILDIKALLVEPAQRLKCLDDEITDLQAALDSLREERGRIEAYVDAHKALISPARRLPFDIIQEIFLACIPAHRNCAMSSSEAPVLLGRICSSWRTISLSTPRLW</sequence>
<keyword evidence="2" id="KW-1185">Reference proteome</keyword>
<evidence type="ECO:0008006" key="3">
    <source>
        <dbReference type="Google" id="ProtNLM"/>
    </source>
</evidence>
<organism evidence="1 2">
    <name type="scientific">Mycena rosella</name>
    <name type="common">Pink bonnet</name>
    <name type="synonym">Agaricus rosellus</name>
    <dbReference type="NCBI Taxonomy" id="1033263"/>
    <lineage>
        <taxon>Eukaryota</taxon>
        <taxon>Fungi</taxon>
        <taxon>Dikarya</taxon>
        <taxon>Basidiomycota</taxon>
        <taxon>Agaricomycotina</taxon>
        <taxon>Agaricomycetes</taxon>
        <taxon>Agaricomycetidae</taxon>
        <taxon>Agaricales</taxon>
        <taxon>Marasmiineae</taxon>
        <taxon>Mycenaceae</taxon>
        <taxon>Mycena</taxon>
    </lineage>
</organism>
<accession>A0AAD7D7P4</accession>
<gene>
    <name evidence="1" type="ORF">B0H17DRAFT_944665</name>
</gene>
<feature type="non-terminal residue" evidence="1">
    <location>
        <position position="125"/>
    </location>
</feature>
<name>A0AAD7D7P4_MYCRO</name>
<dbReference type="EMBL" id="JARKIE010000136">
    <property type="protein sequence ID" value="KAJ7677611.1"/>
    <property type="molecule type" value="Genomic_DNA"/>
</dbReference>
<reference evidence="1" key="1">
    <citation type="submission" date="2023-03" db="EMBL/GenBank/DDBJ databases">
        <title>Massive genome expansion in bonnet fungi (Mycena s.s.) driven by repeated elements and novel gene families across ecological guilds.</title>
        <authorList>
            <consortium name="Lawrence Berkeley National Laboratory"/>
            <person name="Harder C.B."/>
            <person name="Miyauchi S."/>
            <person name="Viragh M."/>
            <person name="Kuo A."/>
            <person name="Thoen E."/>
            <person name="Andreopoulos B."/>
            <person name="Lu D."/>
            <person name="Skrede I."/>
            <person name="Drula E."/>
            <person name="Henrissat B."/>
            <person name="Morin E."/>
            <person name="Kohler A."/>
            <person name="Barry K."/>
            <person name="LaButti K."/>
            <person name="Morin E."/>
            <person name="Salamov A."/>
            <person name="Lipzen A."/>
            <person name="Mereny Z."/>
            <person name="Hegedus B."/>
            <person name="Baldrian P."/>
            <person name="Stursova M."/>
            <person name="Weitz H."/>
            <person name="Taylor A."/>
            <person name="Grigoriev I.V."/>
            <person name="Nagy L.G."/>
            <person name="Martin F."/>
            <person name="Kauserud H."/>
        </authorList>
    </citation>
    <scope>NUCLEOTIDE SEQUENCE</scope>
    <source>
        <strain evidence="1">CBHHK067</strain>
    </source>
</reference>
<evidence type="ECO:0000313" key="1">
    <source>
        <dbReference type="EMBL" id="KAJ7677611.1"/>
    </source>
</evidence>
<evidence type="ECO:0000313" key="2">
    <source>
        <dbReference type="Proteomes" id="UP001221757"/>
    </source>
</evidence>
<dbReference type="AlphaFoldDB" id="A0AAD7D7P4"/>
<dbReference type="Proteomes" id="UP001221757">
    <property type="component" value="Unassembled WGS sequence"/>
</dbReference>
<proteinExistence type="predicted"/>